<dbReference type="InterPro" id="IPR036866">
    <property type="entry name" value="RibonucZ/Hydroxyglut_hydro"/>
</dbReference>
<reference evidence="3 4" key="1">
    <citation type="submission" date="2010-07" db="EMBL/GenBank/DDBJ databases">
        <title>The complete genome of Methanosalsum zhilinae DSM 4017.</title>
        <authorList>
            <consortium name="US DOE Joint Genome Institute (JGI-PGF)"/>
            <person name="Lucas S."/>
            <person name="Copeland A."/>
            <person name="Lapidus A."/>
            <person name="Glavina del Rio T."/>
            <person name="Dalin E."/>
            <person name="Tice H."/>
            <person name="Bruce D."/>
            <person name="Goodwin L."/>
            <person name="Pitluck S."/>
            <person name="Kyrpides N."/>
            <person name="Mavromatis K."/>
            <person name="Ovchinnikova G."/>
            <person name="Daligault H."/>
            <person name="Detter J.C."/>
            <person name="Han C."/>
            <person name="Tapia R."/>
            <person name="Larimer F."/>
            <person name="Land M."/>
            <person name="Hauser L."/>
            <person name="Markowitz V."/>
            <person name="Cheng J.-F."/>
            <person name="Hugenholtz P."/>
            <person name="Woyke T."/>
            <person name="Wu D."/>
            <person name="Spring S."/>
            <person name="Schueler E."/>
            <person name="Brambilla E."/>
            <person name="Klenk H.-P."/>
            <person name="Eisen J.A."/>
        </authorList>
    </citation>
    <scope>NUCLEOTIDE SEQUENCE [LARGE SCALE GENOMIC DNA]</scope>
    <source>
        <strain evidence="4">DSM 4017 / NBRC 107636 / OCM 62 / WeN5</strain>
    </source>
</reference>
<dbReference type="GeneID" id="10822611"/>
<dbReference type="CDD" id="cd07719">
    <property type="entry name" value="arylsulfatase_AtsA-like_MBL-fold"/>
    <property type="match status" value="1"/>
</dbReference>
<dbReference type="KEGG" id="mzh:Mzhil_0988"/>
<dbReference type="HOGENOM" id="CLU_031317_0_2_2"/>
<dbReference type="STRING" id="679901.Mzhil_0988"/>
<dbReference type="SUPFAM" id="SSF56281">
    <property type="entry name" value="Metallo-hydrolase/oxidoreductase"/>
    <property type="match status" value="1"/>
</dbReference>
<proteinExistence type="predicted"/>
<keyword evidence="1" id="KW-0378">Hydrolase</keyword>
<dbReference type="Gene3D" id="3.60.15.10">
    <property type="entry name" value="Ribonuclease Z/Hydroxyacylglutathione hydrolase-like"/>
    <property type="match status" value="1"/>
</dbReference>
<dbReference type="InterPro" id="IPR001279">
    <property type="entry name" value="Metallo-B-lactamas"/>
</dbReference>
<organism evidence="3 4">
    <name type="scientific">Methanosalsum zhilinae (strain DSM 4017 / NBRC 107636 / OCM 62 / WeN5)</name>
    <name type="common">Methanohalophilus zhilinae</name>
    <dbReference type="NCBI Taxonomy" id="679901"/>
    <lineage>
        <taxon>Archaea</taxon>
        <taxon>Methanobacteriati</taxon>
        <taxon>Methanobacteriota</taxon>
        <taxon>Stenosarchaea group</taxon>
        <taxon>Methanomicrobia</taxon>
        <taxon>Methanosarcinales</taxon>
        <taxon>Methanosarcinaceae</taxon>
        <taxon>Methanosalsum</taxon>
    </lineage>
</organism>
<evidence type="ECO:0000259" key="2">
    <source>
        <dbReference type="SMART" id="SM00849"/>
    </source>
</evidence>
<dbReference type="Pfam" id="PF23023">
    <property type="entry name" value="Anti-Pycsar_Apyc1"/>
    <property type="match status" value="1"/>
</dbReference>
<dbReference type="OrthoDB" id="73420at2157"/>
<dbReference type="PANTHER" id="PTHR46018">
    <property type="entry name" value="ZINC PHOSPHODIESTERASE ELAC PROTEIN 1"/>
    <property type="match status" value="1"/>
</dbReference>
<dbReference type="PANTHER" id="PTHR46018:SF3">
    <property type="entry name" value="ARYLSULFATASE"/>
    <property type="match status" value="1"/>
</dbReference>
<accession>F7XLM4</accession>
<dbReference type="AlphaFoldDB" id="F7XLM4"/>
<feature type="domain" description="Metallo-beta-lactamase" evidence="2">
    <location>
        <begin position="18"/>
        <end position="216"/>
    </location>
</feature>
<dbReference type="Proteomes" id="UP000006622">
    <property type="component" value="Chromosome"/>
</dbReference>
<dbReference type="SMART" id="SM00849">
    <property type="entry name" value="Lactamase_B"/>
    <property type="match status" value="1"/>
</dbReference>
<sequence length="255" mass="28230">MKLTFLGTGVAIPQANRVQSGILIDTGRKPLLLDCGSGVLNRINDSGNDHTSIEHVVLTHLHLDHVSDLLCLIKANWLCGKTDISLYGPAGTESYLNKLLDAYSYMKDKVDIQINELIPGKSYIIEDTGCTINSVRGIHSVPSLSYRVDTDSGSVVYTGDTEPSTSIMQLSNGADCLIHECSFPPGFETTNHTNPDMLAEMLDSNPPGCNEIYLTHLYPHMQGHENESLEILRKHFHDRVKIAEDLMEIIIKKKK</sequence>
<dbReference type="InterPro" id="IPR044094">
    <property type="entry name" value="AtsA-like_MBL-fold"/>
</dbReference>
<dbReference type="EMBL" id="CP002101">
    <property type="protein sequence ID" value="AEH60845.1"/>
    <property type="molecule type" value="Genomic_DNA"/>
</dbReference>
<evidence type="ECO:0000313" key="3">
    <source>
        <dbReference type="EMBL" id="AEH60845.1"/>
    </source>
</evidence>
<evidence type="ECO:0000313" key="4">
    <source>
        <dbReference type="Proteomes" id="UP000006622"/>
    </source>
</evidence>
<gene>
    <name evidence="3" type="ordered locus">Mzhil_0988</name>
</gene>
<dbReference type="RefSeq" id="WP_013898283.1">
    <property type="nucleotide sequence ID" value="NC_015676.1"/>
</dbReference>
<name>F7XLM4_METZD</name>
<protein>
    <submittedName>
        <fullName evidence="3">Beta-lactamase-like protein</fullName>
    </submittedName>
</protein>
<evidence type="ECO:0000256" key="1">
    <source>
        <dbReference type="ARBA" id="ARBA00022801"/>
    </source>
</evidence>
<keyword evidence="4" id="KW-1185">Reference proteome</keyword>
<dbReference type="GO" id="GO:0042781">
    <property type="term" value="F:3'-tRNA processing endoribonuclease activity"/>
    <property type="evidence" value="ECO:0007669"/>
    <property type="project" value="TreeGrafter"/>
</dbReference>